<dbReference type="HOGENOM" id="CLU_3387945_0_0_9"/>
<reference evidence="1 2" key="1">
    <citation type="submission" date="2012-04" db="EMBL/GenBank/DDBJ databases">
        <title>The Genome Sequence of Bacillus cereus HuA2-1.</title>
        <authorList>
            <consortium name="The Broad Institute Genome Sequencing Platform"/>
            <consortium name="The Broad Institute Genome Sequencing Center for Infectious Disease"/>
            <person name="Feldgarden M."/>
            <person name="Van der Auwera G.A."/>
            <person name="Mahillon J."/>
            <person name="Duprez V."/>
            <person name="Timmery S."/>
            <person name="Mattelet C."/>
            <person name="Dierick K."/>
            <person name="Sun M."/>
            <person name="Yu Z."/>
            <person name="Zhu L."/>
            <person name="Hu X."/>
            <person name="Shank E.B."/>
            <person name="Swiecicka I."/>
            <person name="Hansen B.M."/>
            <person name="Andrup L."/>
            <person name="Young S.K."/>
            <person name="Zeng Q."/>
            <person name="Gargeya S."/>
            <person name="Fitzgerald M."/>
            <person name="Haas B."/>
            <person name="Abouelleil A."/>
            <person name="Alvarado L."/>
            <person name="Arachchi H.M."/>
            <person name="Berlin A."/>
            <person name="Chapman S.B."/>
            <person name="Goldberg J."/>
            <person name="Griggs A."/>
            <person name="Gujja S."/>
            <person name="Hansen M."/>
            <person name="Howarth C."/>
            <person name="Imamovic A."/>
            <person name="Larimer J."/>
            <person name="McCowen C."/>
            <person name="Montmayeur A."/>
            <person name="Murphy C."/>
            <person name="Neiman D."/>
            <person name="Pearson M."/>
            <person name="Priest M."/>
            <person name="Roberts A."/>
            <person name="Saif S."/>
            <person name="Shea T."/>
            <person name="Sisk P."/>
            <person name="Sykes S."/>
            <person name="Wortman J."/>
            <person name="Nusbaum C."/>
            <person name="Birren B."/>
        </authorList>
    </citation>
    <scope>NUCLEOTIDE SEQUENCE [LARGE SCALE GENOMIC DNA]</scope>
    <source>
        <strain evidence="1 2">HuA2-1</strain>
    </source>
</reference>
<evidence type="ECO:0000313" key="1">
    <source>
        <dbReference type="EMBL" id="EJV84251.1"/>
    </source>
</evidence>
<comment type="caution">
    <text evidence="1">The sequence shown here is derived from an EMBL/GenBank/DDBJ whole genome shotgun (WGS) entry which is preliminary data.</text>
</comment>
<evidence type="ECO:0000313" key="2">
    <source>
        <dbReference type="Proteomes" id="UP000004136"/>
    </source>
</evidence>
<protein>
    <submittedName>
        <fullName evidence="1">Uncharacterized protein</fullName>
    </submittedName>
</protein>
<gene>
    <name evidence="1" type="ORF">IG3_02672</name>
</gene>
<name>J9BYN1_BACCE</name>
<sequence>MVAKLNVMYYVLQLYGLYNRSPLNYVGAELIC</sequence>
<proteinExistence type="predicted"/>
<dbReference type="EMBL" id="AHDV01000018">
    <property type="protein sequence ID" value="EJV84251.1"/>
    <property type="molecule type" value="Genomic_DNA"/>
</dbReference>
<organism evidence="1 2">
    <name type="scientific">Bacillus cereus HuA2-1</name>
    <dbReference type="NCBI Taxonomy" id="1053201"/>
    <lineage>
        <taxon>Bacteria</taxon>
        <taxon>Bacillati</taxon>
        <taxon>Bacillota</taxon>
        <taxon>Bacilli</taxon>
        <taxon>Bacillales</taxon>
        <taxon>Bacillaceae</taxon>
        <taxon>Bacillus</taxon>
        <taxon>Bacillus cereus group</taxon>
    </lineage>
</organism>
<dbReference type="AlphaFoldDB" id="J9BYN1"/>
<dbReference type="Proteomes" id="UP000004136">
    <property type="component" value="Unassembled WGS sequence"/>
</dbReference>
<accession>J9BYN1</accession>